<keyword evidence="5" id="KW-0808">Transferase</keyword>
<comment type="catalytic activity">
    <reaction evidence="10">
        <text>[DNA-directed RNA polymerase] + ATP = phospho-[DNA-directed RNA polymerase] + ADP + H(+)</text>
        <dbReference type="Rhea" id="RHEA:10216"/>
        <dbReference type="Rhea" id="RHEA-COMP:11321"/>
        <dbReference type="Rhea" id="RHEA-COMP:11322"/>
        <dbReference type="ChEBI" id="CHEBI:15378"/>
        <dbReference type="ChEBI" id="CHEBI:30616"/>
        <dbReference type="ChEBI" id="CHEBI:43176"/>
        <dbReference type="ChEBI" id="CHEBI:68546"/>
        <dbReference type="ChEBI" id="CHEBI:456216"/>
        <dbReference type="EC" id="2.7.11.23"/>
    </reaction>
</comment>
<accession>A0A0C3Q4V4</accession>
<gene>
    <name evidence="13" type="ORF">M407DRAFT_32369</name>
</gene>
<keyword evidence="6" id="KW-0547">Nucleotide-binding</keyword>
<dbReference type="HOGENOM" id="CLU_000288_181_21_1"/>
<dbReference type="AlphaFoldDB" id="A0A0C3Q4V4"/>
<evidence type="ECO:0000256" key="9">
    <source>
        <dbReference type="ARBA" id="ARBA00023242"/>
    </source>
</evidence>
<feature type="compositionally biased region" description="Basic and acidic residues" evidence="11">
    <location>
        <begin position="310"/>
        <end position="325"/>
    </location>
</feature>
<dbReference type="InterPro" id="IPR011009">
    <property type="entry name" value="Kinase-like_dom_sf"/>
</dbReference>
<keyword evidence="4" id="KW-0723">Serine/threonine-protein kinase</keyword>
<dbReference type="GO" id="GO:0008353">
    <property type="term" value="F:RNA polymerase II CTD heptapeptide repeat kinase activity"/>
    <property type="evidence" value="ECO:0007669"/>
    <property type="project" value="UniProtKB-EC"/>
</dbReference>
<reference evidence="13 14" key="1">
    <citation type="submission" date="2014-04" db="EMBL/GenBank/DDBJ databases">
        <authorList>
            <consortium name="DOE Joint Genome Institute"/>
            <person name="Kuo A."/>
            <person name="Girlanda M."/>
            <person name="Perotto S."/>
            <person name="Kohler A."/>
            <person name="Nagy L.G."/>
            <person name="Floudas D."/>
            <person name="Copeland A."/>
            <person name="Barry K.W."/>
            <person name="Cichocki N."/>
            <person name="Veneault-Fourrey C."/>
            <person name="LaButti K."/>
            <person name="Lindquist E.A."/>
            <person name="Lipzen A."/>
            <person name="Lundell T."/>
            <person name="Morin E."/>
            <person name="Murat C."/>
            <person name="Sun H."/>
            <person name="Tunlid A."/>
            <person name="Henrissat B."/>
            <person name="Grigoriev I.V."/>
            <person name="Hibbett D.S."/>
            <person name="Martin F."/>
            <person name="Nordberg H.P."/>
            <person name="Cantor M.N."/>
            <person name="Hua S.X."/>
        </authorList>
    </citation>
    <scope>NUCLEOTIDE SEQUENCE [LARGE SCALE GENOMIC DNA]</scope>
    <source>
        <strain evidence="13 14">MUT 4182</strain>
    </source>
</reference>
<feature type="compositionally biased region" description="Pro residues" evidence="11">
    <location>
        <begin position="400"/>
        <end position="409"/>
    </location>
</feature>
<evidence type="ECO:0000313" key="13">
    <source>
        <dbReference type="EMBL" id="KIO17954.1"/>
    </source>
</evidence>
<keyword evidence="14" id="KW-1185">Reference proteome</keyword>
<evidence type="ECO:0000256" key="2">
    <source>
        <dbReference type="ARBA" id="ARBA00006485"/>
    </source>
</evidence>
<dbReference type="InterPro" id="IPR050108">
    <property type="entry name" value="CDK"/>
</dbReference>
<dbReference type="Gene3D" id="3.30.200.20">
    <property type="entry name" value="Phosphorylase Kinase, domain 1"/>
    <property type="match status" value="1"/>
</dbReference>
<comment type="subcellular location">
    <subcellularLocation>
        <location evidence="1">Nucleus</location>
    </subcellularLocation>
</comment>
<dbReference type="InterPro" id="IPR008271">
    <property type="entry name" value="Ser/Thr_kinase_AS"/>
</dbReference>
<dbReference type="PROSITE" id="PS00108">
    <property type="entry name" value="PROTEIN_KINASE_ST"/>
    <property type="match status" value="1"/>
</dbReference>
<evidence type="ECO:0000256" key="3">
    <source>
        <dbReference type="ARBA" id="ARBA00012409"/>
    </source>
</evidence>
<dbReference type="GO" id="GO:0005524">
    <property type="term" value="F:ATP binding"/>
    <property type="evidence" value="ECO:0007669"/>
    <property type="project" value="UniProtKB-KW"/>
</dbReference>
<dbReference type="FunFam" id="1.10.510.10:FF:000415">
    <property type="entry name" value="CMGC/CDK/CRK7 protein kinase, variant"/>
    <property type="match status" value="1"/>
</dbReference>
<keyword evidence="7" id="KW-0418">Kinase</keyword>
<dbReference type="EMBL" id="KN823328">
    <property type="protein sequence ID" value="KIO17954.1"/>
    <property type="molecule type" value="Genomic_DNA"/>
</dbReference>
<feature type="region of interest" description="Disordered" evidence="11">
    <location>
        <begin position="308"/>
        <end position="411"/>
    </location>
</feature>
<feature type="domain" description="Protein kinase" evidence="12">
    <location>
        <begin position="1"/>
        <end position="296"/>
    </location>
</feature>
<protein>
    <recommendedName>
        <fullName evidence="3">[RNA-polymerase]-subunit kinase</fullName>
        <ecNumber evidence="3">2.7.11.23</ecNumber>
    </recommendedName>
</protein>
<evidence type="ECO:0000256" key="7">
    <source>
        <dbReference type="ARBA" id="ARBA00022777"/>
    </source>
</evidence>
<evidence type="ECO:0000259" key="12">
    <source>
        <dbReference type="PROSITE" id="PS50011"/>
    </source>
</evidence>
<evidence type="ECO:0000313" key="14">
    <source>
        <dbReference type="Proteomes" id="UP000054248"/>
    </source>
</evidence>
<feature type="compositionally biased region" description="Pro residues" evidence="11">
    <location>
        <begin position="375"/>
        <end position="390"/>
    </location>
</feature>
<reference evidence="14" key="2">
    <citation type="submission" date="2015-01" db="EMBL/GenBank/DDBJ databases">
        <title>Evolutionary Origins and Diversification of the Mycorrhizal Mutualists.</title>
        <authorList>
            <consortium name="DOE Joint Genome Institute"/>
            <consortium name="Mycorrhizal Genomics Consortium"/>
            <person name="Kohler A."/>
            <person name="Kuo A."/>
            <person name="Nagy L.G."/>
            <person name="Floudas D."/>
            <person name="Copeland A."/>
            <person name="Barry K.W."/>
            <person name="Cichocki N."/>
            <person name="Veneault-Fourrey C."/>
            <person name="LaButti K."/>
            <person name="Lindquist E.A."/>
            <person name="Lipzen A."/>
            <person name="Lundell T."/>
            <person name="Morin E."/>
            <person name="Murat C."/>
            <person name="Riley R."/>
            <person name="Ohm R."/>
            <person name="Sun H."/>
            <person name="Tunlid A."/>
            <person name="Henrissat B."/>
            <person name="Grigoriev I.V."/>
            <person name="Hibbett D.S."/>
            <person name="Martin F."/>
        </authorList>
    </citation>
    <scope>NUCLEOTIDE SEQUENCE [LARGE SCALE GENOMIC DNA]</scope>
    <source>
        <strain evidence="14">MUT 4182</strain>
    </source>
</reference>
<evidence type="ECO:0000256" key="1">
    <source>
        <dbReference type="ARBA" id="ARBA00004123"/>
    </source>
</evidence>
<evidence type="ECO:0000256" key="6">
    <source>
        <dbReference type="ARBA" id="ARBA00022741"/>
    </source>
</evidence>
<organism evidence="13 14">
    <name type="scientific">Tulasnella calospora MUT 4182</name>
    <dbReference type="NCBI Taxonomy" id="1051891"/>
    <lineage>
        <taxon>Eukaryota</taxon>
        <taxon>Fungi</taxon>
        <taxon>Dikarya</taxon>
        <taxon>Basidiomycota</taxon>
        <taxon>Agaricomycotina</taxon>
        <taxon>Agaricomycetes</taxon>
        <taxon>Cantharellales</taxon>
        <taxon>Tulasnellaceae</taxon>
        <taxon>Tulasnella</taxon>
    </lineage>
</organism>
<keyword evidence="8" id="KW-0067">ATP-binding</keyword>
<dbReference type="EC" id="2.7.11.23" evidence="3"/>
<evidence type="ECO:0000256" key="4">
    <source>
        <dbReference type="ARBA" id="ARBA00022527"/>
    </source>
</evidence>
<dbReference type="InterPro" id="IPR000719">
    <property type="entry name" value="Prot_kinase_dom"/>
</dbReference>
<dbReference type="Pfam" id="PF00069">
    <property type="entry name" value="Pkinase"/>
    <property type="match status" value="1"/>
</dbReference>
<evidence type="ECO:0000256" key="8">
    <source>
        <dbReference type="ARBA" id="ARBA00022840"/>
    </source>
</evidence>
<keyword evidence="9" id="KW-0539">Nucleus</keyword>
<dbReference type="PANTHER" id="PTHR24056:SF233">
    <property type="entry name" value="CYCLIN-DEPENDENT KINASE 9"/>
    <property type="match status" value="1"/>
</dbReference>
<name>A0A0C3Q4V4_9AGAM</name>
<proteinExistence type="inferred from homology"/>
<evidence type="ECO:0000256" key="5">
    <source>
        <dbReference type="ARBA" id="ARBA00022679"/>
    </source>
</evidence>
<dbReference type="SUPFAM" id="SSF56112">
    <property type="entry name" value="Protein kinase-like (PK-like)"/>
    <property type="match status" value="1"/>
</dbReference>
<dbReference type="OrthoDB" id="28397at2759"/>
<sequence length="439" mass="49793">MLGERSLERVLSVFEATHKETKAVVALKKILMHNESQGLPITAVREIKLLKKMKHPNVIELVDLVFSDPTTEDKQKNGNDRKIIWMAFPYMDHDLAGLLKNPAVSLQPSHIKLFMKQLLEGTSYLHRNHILHRDIKSANLLIDKEGCLKIADFGLARPISKEWGTKRGFTNCVVTRWYRPPELLLGAKVYDGAVDLWGIGCILAEMFERNPIMQGQEDIHQLTLIFQLCGSPDESTWPGWRQLPGAEGYQPVHHQRTIGQRFRMLNNETSDLLIGLLTLDPSRRLTADQALDHVYFWKDPLPAPLGSIPKEWRPSKEHDTMERQPQRGGINYRPIEPDQVNYQRHGGGRQHYRQDYGHGLPPPTMGPGGGHRGGPPGPPQPQMVPPPASLPPLRWTDGAAPPPIPQPPMHHPRLARLTWTGVWRGGRIYWADSSRWKVS</sequence>
<dbReference type="PROSITE" id="PS50011">
    <property type="entry name" value="PROTEIN_KINASE_DOM"/>
    <property type="match status" value="1"/>
</dbReference>
<dbReference type="PANTHER" id="PTHR24056">
    <property type="entry name" value="CELL DIVISION PROTEIN KINASE"/>
    <property type="match status" value="1"/>
</dbReference>
<evidence type="ECO:0000256" key="11">
    <source>
        <dbReference type="SAM" id="MobiDB-lite"/>
    </source>
</evidence>
<comment type="similarity">
    <text evidence="2">Belongs to the protein kinase superfamily. CMGC Ser/Thr protein kinase family. CDC2/CDKX subfamily.</text>
</comment>
<dbReference type="Proteomes" id="UP000054248">
    <property type="component" value="Unassembled WGS sequence"/>
</dbReference>
<dbReference type="GO" id="GO:0005634">
    <property type="term" value="C:nucleus"/>
    <property type="evidence" value="ECO:0007669"/>
    <property type="project" value="UniProtKB-SubCell"/>
</dbReference>
<dbReference type="Gene3D" id="1.10.510.10">
    <property type="entry name" value="Transferase(Phosphotransferase) domain 1"/>
    <property type="match status" value="1"/>
</dbReference>
<dbReference type="SMART" id="SM00220">
    <property type="entry name" value="S_TKc"/>
    <property type="match status" value="1"/>
</dbReference>
<evidence type="ECO:0000256" key="10">
    <source>
        <dbReference type="ARBA" id="ARBA00049280"/>
    </source>
</evidence>
<dbReference type="STRING" id="1051891.A0A0C3Q4V4"/>
<dbReference type="GO" id="GO:0004693">
    <property type="term" value="F:cyclin-dependent protein serine/threonine kinase activity"/>
    <property type="evidence" value="ECO:0007669"/>
    <property type="project" value="TreeGrafter"/>
</dbReference>